<dbReference type="Gene3D" id="3.30.450.180">
    <property type="match status" value="1"/>
</dbReference>
<reference evidence="4" key="1">
    <citation type="submission" date="2016-06" db="EMBL/GenBank/DDBJ databases">
        <authorList>
            <person name="Sutton G."/>
            <person name="Brinkac L."/>
            <person name="Sanka R."/>
            <person name="Adams M."/>
            <person name="Lau E."/>
            <person name="Mehaffy C."/>
            <person name="Tameris M."/>
            <person name="Hatherill M."/>
            <person name="Hanekom W."/>
            <person name="Mahomed H."/>
            <person name="Mcshane H."/>
        </authorList>
    </citation>
    <scope>NUCLEOTIDE SEQUENCE [LARGE SCALE GENOMIC DNA]</scope>
    <source>
        <strain evidence="4">852002-10433_SCH5171157</strain>
    </source>
</reference>
<dbReference type="PROSITE" id="PS50943">
    <property type="entry name" value="HTH_CROC1"/>
    <property type="match status" value="1"/>
</dbReference>
<gene>
    <name evidence="3" type="ORF">A5779_16300</name>
</gene>
<dbReference type="EMBL" id="LZSY01000021">
    <property type="protein sequence ID" value="OBB96864.1"/>
    <property type="molecule type" value="Genomic_DNA"/>
</dbReference>
<dbReference type="InterPro" id="IPR010982">
    <property type="entry name" value="Lambda_DNA-bd_dom_sf"/>
</dbReference>
<dbReference type="InterPro" id="IPR001387">
    <property type="entry name" value="Cro/C1-type_HTH"/>
</dbReference>
<feature type="domain" description="HTH cro/C1-type" evidence="2">
    <location>
        <begin position="39"/>
        <end position="84"/>
    </location>
</feature>
<sequence length="305" mass="34124">MSDHAIRSELGQFLKSRRNALTPAAVGLPEDGTHRRVPGLRREEVAQLASISVQYYTRVEQGRLSASAPVLTVLAEVLRLADDQRNYLFGLAGRSNALPRRADQQKIRPQTRRLLDALEFPAIILGRRMDILAWNPLAAALLTDFSQIPAKQRNYARLVFSDSEMRSRYANWESVAPECVAFLRMEAAQTPNDPRLSELVGELSINDAHFRRWWAAHNVASQTSGIKKIRHPLVGELILDWETLTVTTDPSQQLVVWSAEPGTPSHEGLTFLASWAAQEDQQSHSRPPLSGLFFSEPGLAEDNET</sequence>
<dbReference type="InterPro" id="IPR041413">
    <property type="entry name" value="MLTR_LBD"/>
</dbReference>
<dbReference type="Proteomes" id="UP000094008">
    <property type="component" value="Unassembled WGS sequence"/>
</dbReference>
<dbReference type="Pfam" id="PF13560">
    <property type="entry name" value="HTH_31"/>
    <property type="match status" value="1"/>
</dbReference>
<evidence type="ECO:0000256" key="1">
    <source>
        <dbReference type="SAM" id="MobiDB-lite"/>
    </source>
</evidence>
<protein>
    <submittedName>
        <fullName evidence="3">Transcriptional regulator</fullName>
    </submittedName>
</protein>
<evidence type="ECO:0000313" key="4">
    <source>
        <dbReference type="Proteomes" id="UP000094008"/>
    </source>
</evidence>
<evidence type="ECO:0000259" key="2">
    <source>
        <dbReference type="PROSITE" id="PS50943"/>
    </source>
</evidence>
<comment type="caution">
    <text evidence="3">The sequence shown here is derived from an EMBL/GenBank/DDBJ whole genome shotgun (WGS) entry which is preliminary data.</text>
</comment>
<dbReference type="CDD" id="cd00093">
    <property type="entry name" value="HTH_XRE"/>
    <property type="match status" value="1"/>
</dbReference>
<dbReference type="GO" id="GO:0003677">
    <property type="term" value="F:DNA binding"/>
    <property type="evidence" value="ECO:0007669"/>
    <property type="project" value="InterPro"/>
</dbReference>
<dbReference type="SMART" id="SM00530">
    <property type="entry name" value="HTH_XRE"/>
    <property type="match status" value="1"/>
</dbReference>
<name>A0A1A0WEV1_MYCPR</name>
<dbReference type="Pfam" id="PF17765">
    <property type="entry name" value="MLTR_LBD"/>
    <property type="match status" value="1"/>
</dbReference>
<proteinExistence type="predicted"/>
<organism evidence="3 4">
    <name type="scientific">Mycolicibacterium peregrinum</name>
    <name type="common">Mycobacterium peregrinum</name>
    <dbReference type="NCBI Taxonomy" id="43304"/>
    <lineage>
        <taxon>Bacteria</taxon>
        <taxon>Bacillati</taxon>
        <taxon>Actinomycetota</taxon>
        <taxon>Actinomycetes</taxon>
        <taxon>Mycobacteriales</taxon>
        <taxon>Mycobacteriaceae</taxon>
        <taxon>Mycolicibacterium</taxon>
    </lineage>
</organism>
<evidence type="ECO:0000313" key="3">
    <source>
        <dbReference type="EMBL" id="OBB96864.1"/>
    </source>
</evidence>
<feature type="region of interest" description="Disordered" evidence="1">
    <location>
        <begin position="277"/>
        <end position="305"/>
    </location>
</feature>
<dbReference type="OrthoDB" id="3608749at2"/>
<dbReference type="PANTHER" id="PTHR35010">
    <property type="entry name" value="BLL4672 PROTEIN-RELATED"/>
    <property type="match status" value="1"/>
</dbReference>
<accession>A0A1A0WEV1</accession>
<dbReference type="PANTHER" id="PTHR35010:SF2">
    <property type="entry name" value="BLL4672 PROTEIN"/>
    <property type="match status" value="1"/>
</dbReference>
<dbReference type="SUPFAM" id="SSF47413">
    <property type="entry name" value="lambda repressor-like DNA-binding domains"/>
    <property type="match status" value="1"/>
</dbReference>
<dbReference type="RefSeq" id="WP_064878999.1">
    <property type="nucleotide sequence ID" value="NZ_LZSY01000021.1"/>
</dbReference>
<dbReference type="Gene3D" id="1.10.260.40">
    <property type="entry name" value="lambda repressor-like DNA-binding domains"/>
    <property type="match status" value="1"/>
</dbReference>
<dbReference type="AlphaFoldDB" id="A0A1A0WEV1"/>